<keyword evidence="1" id="KW-0812">Transmembrane</keyword>
<keyword evidence="1" id="KW-0472">Membrane</keyword>
<keyword evidence="3" id="KW-1185">Reference proteome</keyword>
<reference evidence="2 3" key="1">
    <citation type="journal article" date="2017" name="Genome Announc.">
        <title>Complete Genome Sequences of Two Acetylene-Fermenting Pelobacter acetylenicus Strains.</title>
        <authorList>
            <person name="Sutton J.M."/>
            <person name="Baesman S.M."/>
            <person name="Fierst J.L."/>
            <person name="Poret-Peterson A.T."/>
            <person name="Oremland R.S."/>
            <person name="Dunlap D.S."/>
            <person name="Akob D.M."/>
        </authorList>
    </citation>
    <scope>NUCLEOTIDE SEQUENCE [LARGE SCALE GENOMIC DNA]</scope>
    <source>
        <strain evidence="2 3">SFB93</strain>
    </source>
</reference>
<protein>
    <submittedName>
        <fullName evidence="2">Uncharacterized protein</fullName>
    </submittedName>
</protein>
<dbReference type="AlphaFoldDB" id="A0A1L3GS83"/>
<feature type="transmembrane region" description="Helical" evidence="1">
    <location>
        <begin position="44"/>
        <end position="67"/>
    </location>
</feature>
<evidence type="ECO:0000256" key="1">
    <source>
        <dbReference type="SAM" id="Phobius"/>
    </source>
</evidence>
<evidence type="ECO:0000313" key="2">
    <source>
        <dbReference type="EMBL" id="APG28793.1"/>
    </source>
</evidence>
<accession>A0A1L3GS83</accession>
<organism evidence="2 3">
    <name type="scientific">Syntrophotalea acetylenivorans</name>
    <dbReference type="NCBI Taxonomy" id="1842532"/>
    <lineage>
        <taxon>Bacteria</taxon>
        <taxon>Pseudomonadati</taxon>
        <taxon>Thermodesulfobacteriota</taxon>
        <taxon>Desulfuromonadia</taxon>
        <taxon>Desulfuromonadales</taxon>
        <taxon>Syntrophotaleaceae</taxon>
        <taxon>Syntrophotalea</taxon>
    </lineage>
</organism>
<dbReference type="Proteomes" id="UP000182517">
    <property type="component" value="Chromosome"/>
</dbReference>
<name>A0A1L3GS83_9BACT</name>
<dbReference type="KEGG" id="pef:A7E78_13730"/>
<gene>
    <name evidence="2" type="ORF">A7E78_13730</name>
</gene>
<proteinExistence type="predicted"/>
<dbReference type="EMBL" id="CP015519">
    <property type="protein sequence ID" value="APG28793.1"/>
    <property type="molecule type" value="Genomic_DNA"/>
</dbReference>
<evidence type="ECO:0000313" key="3">
    <source>
        <dbReference type="Proteomes" id="UP000182517"/>
    </source>
</evidence>
<sequence length="99" mass="11200">MVKCKSCGRKVGESLLCCHCGYPHSVAKVIPWPRKLWPVAPRQFWKATMLLSILLGVVSAVGIYINIQRGLSCLYYIYPFALSVIVFLWADLGSRKNLR</sequence>
<keyword evidence="1" id="KW-1133">Transmembrane helix</keyword>
<feature type="transmembrane region" description="Helical" evidence="1">
    <location>
        <begin position="73"/>
        <end position="92"/>
    </location>
</feature>